<evidence type="ECO:0000313" key="2">
    <source>
        <dbReference type="Proteomes" id="UP001055811"/>
    </source>
</evidence>
<organism evidence="1 2">
    <name type="scientific">Cichorium intybus</name>
    <name type="common">Chicory</name>
    <dbReference type="NCBI Taxonomy" id="13427"/>
    <lineage>
        <taxon>Eukaryota</taxon>
        <taxon>Viridiplantae</taxon>
        <taxon>Streptophyta</taxon>
        <taxon>Embryophyta</taxon>
        <taxon>Tracheophyta</taxon>
        <taxon>Spermatophyta</taxon>
        <taxon>Magnoliopsida</taxon>
        <taxon>eudicotyledons</taxon>
        <taxon>Gunneridae</taxon>
        <taxon>Pentapetalae</taxon>
        <taxon>asterids</taxon>
        <taxon>campanulids</taxon>
        <taxon>Asterales</taxon>
        <taxon>Asteraceae</taxon>
        <taxon>Cichorioideae</taxon>
        <taxon>Cichorieae</taxon>
        <taxon>Cichoriinae</taxon>
        <taxon>Cichorium</taxon>
    </lineage>
</organism>
<reference evidence="2" key="1">
    <citation type="journal article" date="2022" name="Mol. Ecol. Resour.">
        <title>The genomes of chicory, endive, great burdock and yacon provide insights into Asteraceae palaeo-polyploidization history and plant inulin production.</title>
        <authorList>
            <person name="Fan W."/>
            <person name="Wang S."/>
            <person name="Wang H."/>
            <person name="Wang A."/>
            <person name="Jiang F."/>
            <person name="Liu H."/>
            <person name="Zhao H."/>
            <person name="Xu D."/>
            <person name="Zhang Y."/>
        </authorList>
    </citation>
    <scope>NUCLEOTIDE SEQUENCE [LARGE SCALE GENOMIC DNA]</scope>
    <source>
        <strain evidence="2">cv. Punajuju</strain>
    </source>
</reference>
<reference evidence="1 2" key="2">
    <citation type="journal article" date="2022" name="Mol. Ecol. Resour.">
        <title>The genomes of chicory, endive, great burdock and yacon provide insights into Asteraceae paleo-polyploidization history and plant inulin production.</title>
        <authorList>
            <person name="Fan W."/>
            <person name="Wang S."/>
            <person name="Wang H."/>
            <person name="Wang A."/>
            <person name="Jiang F."/>
            <person name="Liu H."/>
            <person name="Zhao H."/>
            <person name="Xu D."/>
            <person name="Zhang Y."/>
        </authorList>
    </citation>
    <scope>NUCLEOTIDE SEQUENCE [LARGE SCALE GENOMIC DNA]</scope>
    <source>
        <strain evidence="2">cv. Punajuju</strain>
        <tissue evidence="1">Leaves</tissue>
    </source>
</reference>
<comment type="caution">
    <text evidence="1">The sequence shown here is derived from an EMBL/GenBank/DDBJ whole genome shotgun (WGS) entry which is preliminary data.</text>
</comment>
<gene>
    <name evidence="1" type="ORF">L2E82_11967</name>
</gene>
<keyword evidence="2" id="KW-1185">Reference proteome</keyword>
<sequence>MVRCRLKRRGAERRWAADVIGRESDGGDSGTVEAKTILFELGRLGAIGAPFSSPALSLPPIDPTTTNLLPIIFFGHLIRSQTTFVPTKTKKSMFLEDVMGKTSSNQTKFEDGVGVASERKAEGVYKC</sequence>
<accession>A0ACB9GES1</accession>
<dbReference type="EMBL" id="CM042010">
    <property type="protein sequence ID" value="KAI3781939.1"/>
    <property type="molecule type" value="Genomic_DNA"/>
</dbReference>
<name>A0ACB9GES1_CICIN</name>
<dbReference type="Proteomes" id="UP001055811">
    <property type="component" value="Linkage Group LG02"/>
</dbReference>
<protein>
    <submittedName>
        <fullName evidence="1">Uncharacterized protein</fullName>
    </submittedName>
</protein>
<proteinExistence type="predicted"/>
<evidence type="ECO:0000313" key="1">
    <source>
        <dbReference type="EMBL" id="KAI3781939.1"/>
    </source>
</evidence>